<accession>A0A1I7ZVT8</accession>
<protein>
    <submittedName>
        <fullName evidence="4">G_PROTEIN_RECEP_F1_2 domain-containing protein</fullName>
    </submittedName>
</protein>
<proteinExistence type="predicted"/>
<reference evidence="4" key="1">
    <citation type="submission" date="2016-11" db="UniProtKB">
        <authorList>
            <consortium name="WormBaseParasite"/>
        </authorList>
    </citation>
    <scope>IDENTIFICATION</scope>
</reference>
<keyword evidence="1" id="KW-1133">Transmembrane helix</keyword>
<feature type="transmembrane region" description="Helical" evidence="1">
    <location>
        <begin position="278"/>
        <end position="298"/>
    </location>
</feature>
<name>A0A1I7ZVT8_9BILA</name>
<keyword evidence="3" id="KW-1185">Reference proteome</keyword>
<keyword evidence="2" id="KW-0732">Signal</keyword>
<feature type="transmembrane region" description="Helical" evidence="1">
    <location>
        <begin position="42"/>
        <end position="65"/>
    </location>
</feature>
<evidence type="ECO:0000313" key="3">
    <source>
        <dbReference type="Proteomes" id="UP000095287"/>
    </source>
</evidence>
<evidence type="ECO:0000256" key="2">
    <source>
        <dbReference type="SAM" id="SignalP"/>
    </source>
</evidence>
<organism evidence="3 4">
    <name type="scientific">Steinernema glaseri</name>
    <dbReference type="NCBI Taxonomy" id="37863"/>
    <lineage>
        <taxon>Eukaryota</taxon>
        <taxon>Metazoa</taxon>
        <taxon>Ecdysozoa</taxon>
        <taxon>Nematoda</taxon>
        <taxon>Chromadorea</taxon>
        <taxon>Rhabditida</taxon>
        <taxon>Tylenchina</taxon>
        <taxon>Panagrolaimomorpha</taxon>
        <taxon>Strongyloidoidea</taxon>
        <taxon>Steinernematidae</taxon>
        <taxon>Steinernema</taxon>
    </lineage>
</organism>
<keyword evidence="1" id="KW-0472">Membrane</keyword>
<feature type="transmembrane region" description="Helical" evidence="1">
    <location>
        <begin position="126"/>
        <end position="146"/>
    </location>
</feature>
<feature type="signal peptide" evidence="2">
    <location>
        <begin position="1"/>
        <end position="18"/>
    </location>
</feature>
<evidence type="ECO:0000256" key="1">
    <source>
        <dbReference type="SAM" id="Phobius"/>
    </source>
</evidence>
<feature type="transmembrane region" description="Helical" evidence="1">
    <location>
        <begin position="241"/>
        <end position="258"/>
    </location>
</feature>
<feature type="transmembrane region" description="Helical" evidence="1">
    <location>
        <begin position="77"/>
        <end position="106"/>
    </location>
</feature>
<dbReference type="Proteomes" id="UP000095287">
    <property type="component" value="Unplaced"/>
</dbReference>
<feature type="chain" id="PRO_5009313955" evidence="2">
    <location>
        <begin position="19"/>
        <end position="348"/>
    </location>
</feature>
<feature type="transmembrane region" description="Helical" evidence="1">
    <location>
        <begin position="204"/>
        <end position="229"/>
    </location>
</feature>
<feature type="transmembrane region" description="Helical" evidence="1">
    <location>
        <begin position="158"/>
        <end position="180"/>
    </location>
</feature>
<dbReference type="SUPFAM" id="SSF81321">
    <property type="entry name" value="Family A G protein-coupled receptor-like"/>
    <property type="match status" value="1"/>
</dbReference>
<dbReference type="AlphaFoldDB" id="A0A1I7ZVT8"/>
<sequence>MWPLVGIMFIAHSGGVEGSPNASLPEQTLSDSSAFYGSAFPEVAVVCSVITVVALFLNVALLVCTLKWNELNGRLSVSAYCIFLLSLVNLFTAVVLVPPFLFFVWTGSDLYEDYAPACSAHAILSLWAKSQASALAFLLAIMRVSLWCGWEKPQKEKGFVAAAVVIPVALSALDVGGTALERHFEYDPEVRHCVVRASFVFSDLFASSIFAFISYETIILLNVVIIIAVRGSRRCLYRLEALLFLAVCALSPLLLLQQGLLPPDSLPKGSVVPVIQTVISYAFTVHGPLALGGSYFVVERQLLKRRLDRTAKNKMLKGALRRKKTVREELMNADMNWWINFYASDPPL</sequence>
<evidence type="ECO:0000313" key="4">
    <source>
        <dbReference type="WBParaSite" id="L893_g30281.t1"/>
    </source>
</evidence>
<dbReference type="Gene3D" id="1.20.1070.10">
    <property type="entry name" value="Rhodopsin 7-helix transmembrane proteins"/>
    <property type="match status" value="1"/>
</dbReference>
<keyword evidence="1" id="KW-0812">Transmembrane</keyword>
<dbReference type="WBParaSite" id="L893_g30281.t1">
    <property type="protein sequence ID" value="L893_g30281.t1"/>
    <property type="gene ID" value="L893_g30281"/>
</dbReference>